<reference evidence="13 14" key="1">
    <citation type="submission" date="2023-11" db="EMBL/GenBank/DDBJ databases">
        <authorList>
            <person name="Hedman E."/>
            <person name="Englund M."/>
            <person name="Stromberg M."/>
            <person name="Nyberg Akerstrom W."/>
            <person name="Nylinder S."/>
            <person name="Jareborg N."/>
            <person name="Kallberg Y."/>
            <person name="Kronander E."/>
        </authorList>
    </citation>
    <scope>NUCLEOTIDE SEQUENCE [LARGE SCALE GENOMIC DNA]</scope>
</reference>
<comment type="function">
    <text evidence="11">Subunit e, of the mitochondrial membrane ATP synthase complex (F(1)F(0) ATP synthase or Complex V) that produces ATP from ADP in the presence of a proton gradient across the membrane which is generated by electron transport complexes of the respiratory chain. ATP synthase complex consist of a soluble F(1) head domain - the catalytic core - and a membrane F(1) domain - the membrane proton channel. These two domains are linked by a central stalk rotating inside the F(1) region and a stationary peripheral stalk. During catalysis, ATP synthesis in the catalytic domain of F(1) is coupled via a rotary mechanism of the central stalk subunits to proton translocation. In vivo, can only synthesize ATP although its ATP hydrolase activity can be activated artificially in vitro. Part of the complex F(0) domain.</text>
</comment>
<comment type="subunit">
    <text evidence="11">F-type ATPases have 2 components, CF(1) - the catalytic core - and CF(0) - the membrane proton channel. CF(1) and CF(0) have multiple subunits.</text>
</comment>
<keyword evidence="8 11" id="KW-0496">Mitochondrion</keyword>
<keyword evidence="10 11" id="KW-0066">ATP synthesis</keyword>
<dbReference type="GO" id="GO:0045259">
    <property type="term" value="C:proton-transporting ATP synthase complex"/>
    <property type="evidence" value="ECO:0007669"/>
    <property type="project" value="UniProtKB-UniRule"/>
</dbReference>
<dbReference type="GO" id="GO:0005743">
    <property type="term" value="C:mitochondrial inner membrane"/>
    <property type="evidence" value="ECO:0007669"/>
    <property type="project" value="UniProtKB-SubCell"/>
</dbReference>
<feature type="transmembrane region" description="Helical" evidence="12">
    <location>
        <begin position="14"/>
        <end position="32"/>
    </location>
</feature>
<keyword evidence="5 11" id="KW-0375">Hydrogen ion transport</keyword>
<evidence type="ECO:0000256" key="7">
    <source>
        <dbReference type="ARBA" id="ARBA00023065"/>
    </source>
</evidence>
<dbReference type="Pfam" id="PF05680">
    <property type="entry name" value="ATP-synt_E"/>
    <property type="match status" value="1"/>
</dbReference>
<sequence length="94" mass="10990">MSLPYGPPYPVSPLIRGVRFALLLAGIVYGRIKQARYEELEEIWREEEAKRKIVRDRQLAKLKEKIAKEEREVVRQIETGELFRPGKIVTTLLL</sequence>
<comment type="subcellular location">
    <subcellularLocation>
        <location evidence="1 11">Mitochondrion inner membrane</location>
    </subcellularLocation>
</comment>
<comment type="caution">
    <text evidence="13">The sequence shown here is derived from an EMBL/GenBank/DDBJ whole genome shotgun (WGS) entry which is preliminary data.</text>
</comment>
<evidence type="ECO:0000256" key="1">
    <source>
        <dbReference type="ARBA" id="ARBA00004273"/>
    </source>
</evidence>
<name>A0AAV1LTZ1_9NEOP</name>
<gene>
    <name evidence="13" type="ORF">PARMNEM_LOCUS17478</name>
</gene>
<evidence type="ECO:0000313" key="14">
    <source>
        <dbReference type="Proteomes" id="UP001314205"/>
    </source>
</evidence>
<dbReference type="GO" id="GO:0015078">
    <property type="term" value="F:proton transmembrane transporter activity"/>
    <property type="evidence" value="ECO:0007669"/>
    <property type="project" value="InterPro"/>
</dbReference>
<evidence type="ECO:0000256" key="9">
    <source>
        <dbReference type="ARBA" id="ARBA00023136"/>
    </source>
</evidence>
<dbReference type="InterPro" id="IPR008386">
    <property type="entry name" value="ATP_synth_F0_esu_mt"/>
</dbReference>
<evidence type="ECO:0000313" key="13">
    <source>
        <dbReference type="EMBL" id="CAK1598499.1"/>
    </source>
</evidence>
<evidence type="ECO:0000256" key="2">
    <source>
        <dbReference type="ARBA" id="ARBA00007333"/>
    </source>
</evidence>
<proteinExistence type="inferred from homology"/>
<keyword evidence="4 11" id="KW-0138">CF(0)</keyword>
<keyword evidence="14" id="KW-1185">Reference proteome</keyword>
<keyword evidence="12" id="KW-1133">Transmembrane helix</keyword>
<dbReference type="EMBL" id="CAVLGL010000104">
    <property type="protein sequence ID" value="CAK1598499.1"/>
    <property type="molecule type" value="Genomic_DNA"/>
</dbReference>
<evidence type="ECO:0000256" key="8">
    <source>
        <dbReference type="ARBA" id="ARBA00023128"/>
    </source>
</evidence>
<comment type="similarity">
    <text evidence="2 11">Belongs to the ATPase e subunit family.</text>
</comment>
<dbReference type="GO" id="GO:0015986">
    <property type="term" value="P:proton motive force-driven ATP synthesis"/>
    <property type="evidence" value="ECO:0007669"/>
    <property type="project" value="InterPro"/>
</dbReference>
<keyword evidence="7 11" id="KW-0406">Ion transport</keyword>
<dbReference type="Proteomes" id="UP001314205">
    <property type="component" value="Unassembled WGS sequence"/>
</dbReference>
<accession>A0AAV1LTZ1</accession>
<evidence type="ECO:0000256" key="6">
    <source>
        <dbReference type="ARBA" id="ARBA00022792"/>
    </source>
</evidence>
<evidence type="ECO:0000256" key="12">
    <source>
        <dbReference type="SAM" id="Phobius"/>
    </source>
</evidence>
<evidence type="ECO:0000256" key="4">
    <source>
        <dbReference type="ARBA" id="ARBA00022547"/>
    </source>
</evidence>
<keyword evidence="12" id="KW-0812">Transmembrane</keyword>
<evidence type="ECO:0000256" key="3">
    <source>
        <dbReference type="ARBA" id="ARBA00022448"/>
    </source>
</evidence>
<dbReference type="AlphaFoldDB" id="A0AAV1LTZ1"/>
<protein>
    <recommendedName>
        <fullName evidence="11">ATP synthase F(0) complex subunit e, mitochondrial</fullName>
    </recommendedName>
</protein>
<organism evidence="13 14">
    <name type="scientific">Parnassius mnemosyne</name>
    <name type="common">clouded apollo</name>
    <dbReference type="NCBI Taxonomy" id="213953"/>
    <lineage>
        <taxon>Eukaryota</taxon>
        <taxon>Metazoa</taxon>
        <taxon>Ecdysozoa</taxon>
        <taxon>Arthropoda</taxon>
        <taxon>Hexapoda</taxon>
        <taxon>Insecta</taxon>
        <taxon>Pterygota</taxon>
        <taxon>Neoptera</taxon>
        <taxon>Endopterygota</taxon>
        <taxon>Lepidoptera</taxon>
        <taxon>Glossata</taxon>
        <taxon>Ditrysia</taxon>
        <taxon>Papilionoidea</taxon>
        <taxon>Papilionidae</taxon>
        <taxon>Parnassiinae</taxon>
        <taxon>Parnassini</taxon>
        <taxon>Parnassius</taxon>
        <taxon>Driopa</taxon>
    </lineage>
</organism>
<keyword evidence="9 12" id="KW-0472">Membrane</keyword>
<keyword evidence="3 11" id="KW-0813">Transport</keyword>
<evidence type="ECO:0000256" key="5">
    <source>
        <dbReference type="ARBA" id="ARBA00022781"/>
    </source>
</evidence>
<evidence type="ECO:0000256" key="11">
    <source>
        <dbReference type="RuleBase" id="RU367005"/>
    </source>
</evidence>
<keyword evidence="6 11" id="KW-0999">Mitochondrion inner membrane</keyword>
<evidence type="ECO:0000256" key="10">
    <source>
        <dbReference type="ARBA" id="ARBA00023310"/>
    </source>
</evidence>